<dbReference type="GO" id="GO:0007059">
    <property type="term" value="P:chromosome segregation"/>
    <property type="evidence" value="ECO:0007669"/>
    <property type="project" value="InterPro"/>
</dbReference>
<sequence length="509" mass="56104">MHTSLVLSPQRPSHNNLHFSKMPSSKAAASSKRKPRAAAAEGAETGSQKENGAPAVSKKPPKKRKKGVEVDTDGDFVFKRRKSTRLTARTEAAPAPAPSAPPTAERDVEMAQAPPAAAAPKPKPSRGHLPPDSPTPQPRVTKKRRVKEKEREVVEELQSQPQPPQPPPPPPRTPPPTTGTKPKKVQRRRQGEEVMMAPVTQDSSMYRTGNDSSTTKISLPASDTPVQRRNQEFRKGSGGNTSSARRRSSLGLRGRRASSMMSSGIVAEPHAEVPCEEFYKHIGSEEMENMRFKQALSWTGRRVLDSSQNAADDTAHHIARLIQEDLLKEIATNGELTTWFTRADSPAPAAPKKPNPKNEQNRETFKELQMRLEELDMEHDSWISLREMEKPDLSLPSDTDEYSAFLRPEDQAFAQTLSEADDILSEARRIVKSQASDIRFQIDRLADGVHRLLQYGEAADQFAGTVLAAATEARERDAARLRSLAGTDALPLQEVLRSISQISPPLNAP</sequence>
<organism evidence="2 3">
    <name type="scientific">Sphaerosporella brunnea</name>
    <dbReference type="NCBI Taxonomy" id="1250544"/>
    <lineage>
        <taxon>Eukaryota</taxon>
        <taxon>Fungi</taxon>
        <taxon>Dikarya</taxon>
        <taxon>Ascomycota</taxon>
        <taxon>Pezizomycotina</taxon>
        <taxon>Pezizomycetes</taxon>
        <taxon>Pezizales</taxon>
        <taxon>Pyronemataceae</taxon>
        <taxon>Sphaerosporella</taxon>
    </lineage>
</organism>
<dbReference type="OrthoDB" id="3364649at2759"/>
<evidence type="ECO:0000313" key="2">
    <source>
        <dbReference type="EMBL" id="KAA8902574.1"/>
    </source>
</evidence>
<dbReference type="GO" id="GO:0051301">
    <property type="term" value="P:cell division"/>
    <property type="evidence" value="ECO:0007669"/>
    <property type="project" value="InterPro"/>
</dbReference>
<keyword evidence="3" id="KW-1185">Reference proteome</keyword>
<dbReference type="GO" id="GO:0000444">
    <property type="term" value="C:MIS12/MIND type complex"/>
    <property type="evidence" value="ECO:0007669"/>
    <property type="project" value="InterPro"/>
</dbReference>
<dbReference type="Pfam" id="PF08202">
    <property type="entry name" value="MIS13"/>
    <property type="match status" value="1"/>
</dbReference>
<dbReference type="PANTHER" id="PTHR14778:SF2">
    <property type="entry name" value="KINETOCHORE-ASSOCIATED PROTEIN DSN1 HOMOLOG"/>
    <property type="match status" value="1"/>
</dbReference>
<feature type="compositionally biased region" description="Basic residues" evidence="1">
    <location>
        <begin position="244"/>
        <end position="256"/>
    </location>
</feature>
<dbReference type="AlphaFoldDB" id="A0A5J5ETD2"/>
<feature type="region of interest" description="Disordered" evidence="1">
    <location>
        <begin position="1"/>
        <end position="257"/>
    </location>
</feature>
<feature type="compositionally biased region" description="Polar residues" evidence="1">
    <location>
        <begin position="1"/>
        <end position="18"/>
    </location>
</feature>
<evidence type="ECO:0000313" key="3">
    <source>
        <dbReference type="Proteomes" id="UP000326924"/>
    </source>
</evidence>
<dbReference type="InterPro" id="IPR013218">
    <property type="entry name" value="Dsn1/Mis13"/>
</dbReference>
<dbReference type="PANTHER" id="PTHR14778">
    <property type="entry name" value="KINETOCHORE-ASSOCIATED PROTEIN DSN1 HOMOLOG"/>
    <property type="match status" value="1"/>
</dbReference>
<comment type="caution">
    <text evidence="2">The sequence shown here is derived from an EMBL/GenBank/DDBJ whole genome shotgun (WGS) entry which is preliminary data.</text>
</comment>
<reference evidence="2 3" key="1">
    <citation type="submission" date="2019-09" db="EMBL/GenBank/DDBJ databases">
        <title>Draft genome of the ectomycorrhizal ascomycete Sphaerosporella brunnea.</title>
        <authorList>
            <consortium name="DOE Joint Genome Institute"/>
            <person name="Benucci G.M."/>
            <person name="Marozzi G."/>
            <person name="Antonielli L."/>
            <person name="Sanchez S."/>
            <person name="Marco P."/>
            <person name="Wang X."/>
            <person name="Falini L.B."/>
            <person name="Barry K."/>
            <person name="Haridas S."/>
            <person name="Lipzen A."/>
            <person name="Labutti K."/>
            <person name="Grigoriev I.V."/>
            <person name="Murat C."/>
            <person name="Martin F."/>
            <person name="Albertini E."/>
            <person name="Donnini D."/>
            <person name="Bonito G."/>
        </authorList>
    </citation>
    <scope>NUCLEOTIDE SEQUENCE [LARGE SCALE GENOMIC DNA]</scope>
    <source>
        <strain evidence="2 3">Sb_GMNB300</strain>
    </source>
</reference>
<protein>
    <submittedName>
        <fullName evidence="2">Mis12-Mtw1 protein family-domain-containing protein</fullName>
    </submittedName>
</protein>
<dbReference type="Proteomes" id="UP000326924">
    <property type="component" value="Unassembled WGS sequence"/>
</dbReference>
<feature type="compositionally biased region" description="Pro residues" evidence="1">
    <location>
        <begin position="161"/>
        <end position="177"/>
    </location>
</feature>
<feature type="compositionally biased region" description="Polar residues" evidence="1">
    <location>
        <begin position="200"/>
        <end position="217"/>
    </location>
</feature>
<accession>A0A5J5ETD2</accession>
<gene>
    <name evidence="2" type="ORF">FN846DRAFT_920172</name>
</gene>
<dbReference type="EMBL" id="VXIS01000130">
    <property type="protein sequence ID" value="KAA8902574.1"/>
    <property type="molecule type" value="Genomic_DNA"/>
</dbReference>
<dbReference type="InParanoid" id="A0A5J5ETD2"/>
<evidence type="ECO:0000256" key="1">
    <source>
        <dbReference type="SAM" id="MobiDB-lite"/>
    </source>
</evidence>
<name>A0A5J5ETD2_9PEZI</name>
<proteinExistence type="predicted"/>
<feature type="region of interest" description="Disordered" evidence="1">
    <location>
        <begin position="342"/>
        <end position="362"/>
    </location>
</feature>
<feature type="compositionally biased region" description="Low complexity" evidence="1">
    <location>
        <begin position="20"/>
        <end position="30"/>
    </location>
</feature>